<dbReference type="Proteomes" id="UP000030710">
    <property type="component" value="Unassembled WGS sequence"/>
</dbReference>
<dbReference type="InterPro" id="IPR006638">
    <property type="entry name" value="Elp3/MiaA/NifB-like_rSAM"/>
</dbReference>
<organism evidence="3 4">
    <name type="scientific">Haloquadratum walsbyi J07HQW2</name>
    <dbReference type="NCBI Taxonomy" id="1238425"/>
    <lineage>
        <taxon>Archaea</taxon>
        <taxon>Methanobacteriati</taxon>
        <taxon>Methanobacteriota</taxon>
        <taxon>Stenosarchaea group</taxon>
        <taxon>Halobacteria</taxon>
        <taxon>Halobacteriales</taxon>
        <taxon>Haloferacaceae</taxon>
        <taxon>Haloquadratum</taxon>
    </lineage>
</organism>
<evidence type="ECO:0000313" key="4">
    <source>
        <dbReference type="Proteomes" id="UP000030710"/>
    </source>
</evidence>
<sequence>MSDPPPNSEVSEQDRGVDTHNQMMRETRREKHDQYSLHEPIEVCIDKDNTPDGVVSSLSIILNTGGCRLARADGCTICGPVADSVDDDGVSHDALMNQIDFCIKYEQTVTNEPAELVKLHTPGSFLDEREVSVKSRQAIAETFADRNRIIVESLPEFVNTNTLRPFTAASLTTDIAIGVETATDRIRHDCLNKQLNFTDFQDACGEVCCIDAMTSENIDIGIKACLLLKPPFLSESEAIGDMVESVRRCAHIDGCHTVSINPAYVQQHTMTDELFHRGGYRPPWLWSITEVLESTRNVDAIVVSDLIEDDSDRGPHNCGECDERVQIAIEDFNRRQEPSVFTQVECECEATWAYILDAESSYAQPLTQ</sequence>
<dbReference type="InterPro" id="IPR005909">
    <property type="entry name" value="RaSEA"/>
</dbReference>
<evidence type="ECO:0000259" key="2">
    <source>
        <dbReference type="SMART" id="SM00729"/>
    </source>
</evidence>
<dbReference type="eggNOG" id="arCOG01360">
    <property type="taxonomic scope" value="Archaea"/>
</dbReference>
<dbReference type="STRING" id="1238425.J07HQW2_01881"/>
<reference evidence="3 4" key="1">
    <citation type="journal article" date="2013" name="PLoS ONE">
        <title>Assembly-driven community genomics of a hypersaline microbial ecosystem.</title>
        <authorList>
            <person name="Podell S."/>
            <person name="Ugalde J.A."/>
            <person name="Narasingarao P."/>
            <person name="Banfield J.F."/>
            <person name="Heidelberg K.B."/>
            <person name="Allen E.E."/>
        </authorList>
    </citation>
    <scope>NUCLEOTIDE SEQUENCE [LARGE SCALE GENOMIC DNA]</scope>
    <source>
        <strain evidence="4">J07HQW2</strain>
    </source>
</reference>
<gene>
    <name evidence="3" type="ORF">J07HQW2_01881</name>
</gene>
<dbReference type="EMBL" id="KE356561">
    <property type="protein sequence ID" value="ERG95424.1"/>
    <property type="molecule type" value="Genomic_DNA"/>
</dbReference>
<dbReference type="GO" id="GO:0051536">
    <property type="term" value="F:iron-sulfur cluster binding"/>
    <property type="evidence" value="ECO:0007669"/>
    <property type="project" value="InterPro"/>
</dbReference>
<evidence type="ECO:0000313" key="3">
    <source>
        <dbReference type="EMBL" id="ERG95424.1"/>
    </source>
</evidence>
<feature type="region of interest" description="Disordered" evidence="1">
    <location>
        <begin position="1"/>
        <end position="20"/>
    </location>
</feature>
<name>U1MY68_9EURY</name>
<dbReference type="SMART" id="SM00729">
    <property type="entry name" value="Elp3"/>
    <property type="match status" value="1"/>
</dbReference>
<dbReference type="PIRSF" id="PIRSF004954">
    <property type="entry name" value="Radical_SAM"/>
    <property type="match status" value="1"/>
</dbReference>
<protein>
    <submittedName>
        <fullName evidence="3">TIGR01210 family protein</fullName>
    </submittedName>
</protein>
<dbReference type="NCBIfam" id="TIGR01210">
    <property type="entry name" value="archaeosine biosynthesis radical SAM protein RaSEA"/>
    <property type="match status" value="1"/>
</dbReference>
<dbReference type="GO" id="GO:0003824">
    <property type="term" value="F:catalytic activity"/>
    <property type="evidence" value="ECO:0007669"/>
    <property type="project" value="InterPro"/>
</dbReference>
<feature type="domain" description="Elp3/MiaA/NifB-like radical SAM core" evidence="2">
    <location>
        <begin position="57"/>
        <end position="294"/>
    </location>
</feature>
<proteinExistence type="predicted"/>
<dbReference type="RefSeq" id="WP_021054901.1">
    <property type="nucleotide sequence ID" value="NZ_KE356561.1"/>
</dbReference>
<dbReference type="HOGENOM" id="CLU_060488_0_0_2"/>
<accession>U1MY68</accession>
<dbReference type="AlphaFoldDB" id="U1MY68"/>
<evidence type="ECO:0000256" key="1">
    <source>
        <dbReference type="SAM" id="MobiDB-lite"/>
    </source>
</evidence>